<dbReference type="Gene3D" id="3.30.1490.20">
    <property type="entry name" value="ATP-grasp fold, A domain"/>
    <property type="match status" value="1"/>
</dbReference>
<keyword evidence="5" id="KW-0479">Metal-binding</keyword>
<evidence type="ECO:0000256" key="10">
    <source>
        <dbReference type="ARBA" id="ARBA00023277"/>
    </source>
</evidence>
<name>A0A250X6D3_9CHLO</name>
<keyword evidence="9" id="KW-0460">Magnesium</keyword>
<evidence type="ECO:0000256" key="4">
    <source>
        <dbReference type="ARBA" id="ARBA00022679"/>
    </source>
</evidence>
<dbReference type="PANTHER" id="PTHR46999">
    <property type="entry name" value="ALPHA-GLUCAN WATER DIKINASE 1, CHLOROPLASTIC-RELATED"/>
    <property type="match status" value="1"/>
</dbReference>
<keyword evidence="6" id="KW-0547">Nucleotide-binding</keyword>
<evidence type="ECO:0000259" key="12">
    <source>
        <dbReference type="Pfam" id="PF22973"/>
    </source>
</evidence>
<protein>
    <submittedName>
        <fullName evidence="15">Uncharacterized protein</fullName>
    </submittedName>
</protein>
<keyword evidence="8" id="KW-0067">ATP-binding</keyword>
<keyword evidence="7" id="KW-0418">Kinase</keyword>
<dbReference type="Pfam" id="PF22973">
    <property type="entry name" value="GWD1_pHisD"/>
    <property type="match status" value="1"/>
</dbReference>
<evidence type="ECO:0000313" key="16">
    <source>
        <dbReference type="Proteomes" id="UP000232323"/>
    </source>
</evidence>
<gene>
    <name evidence="15" type="ORF">CEUSTIGMA_g5772.t1</name>
</gene>
<comment type="caution">
    <text evidence="15">The sequence shown here is derived from an EMBL/GenBank/DDBJ whole genome shotgun (WGS) entry which is preliminary data.</text>
</comment>
<evidence type="ECO:0000256" key="8">
    <source>
        <dbReference type="ARBA" id="ARBA00022840"/>
    </source>
</evidence>
<evidence type="ECO:0000256" key="5">
    <source>
        <dbReference type="ARBA" id="ARBA00022723"/>
    </source>
</evidence>
<dbReference type="InterPro" id="IPR002192">
    <property type="entry name" value="PPDK_AMP/ATP-bd"/>
</dbReference>
<keyword evidence="16" id="KW-1185">Reference proteome</keyword>
<dbReference type="SUPFAM" id="SSF56059">
    <property type="entry name" value="Glutathione synthetase ATP-binding domain-like"/>
    <property type="match status" value="1"/>
</dbReference>
<evidence type="ECO:0000256" key="6">
    <source>
        <dbReference type="ARBA" id="ARBA00022741"/>
    </source>
</evidence>
<dbReference type="Proteomes" id="UP000232323">
    <property type="component" value="Unassembled WGS sequence"/>
</dbReference>
<dbReference type="Pfam" id="PF23166">
    <property type="entry name" value="Ig_N_CWD1"/>
    <property type="match status" value="2"/>
</dbReference>
<feature type="domain" description="Alpha-glucan water dikinase-like N-terminal Ig-like" evidence="13">
    <location>
        <begin position="83"/>
        <end position="205"/>
    </location>
</feature>
<dbReference type="Gene3D" id="3.30.470.20">
    <property type="entry name" value="ATP-grasp fold, B domain"/>
    <property type="match status" value="1"/>
</dbReference>
<comment type="cofactor">
    <cofactor evidence="1">
        <name>Mg(2+)</name>
        <dbReference type="ChEBI" id="CHEBI:18420"/>
    </cofactor>
</comment>
<sequence length="1526" mass="167447">MVAGLGWQQNQLKGAESNRARTSFCRRGLQPRGVLRGSMMHAISSGHDLKIKMRCSDILQRKSHFKPLRAVASPEAVSNITEKSFPLRNSAQIQMTVETSESGGQTIRAVTNLQAGRLLLHWGVEGGKDYKGGWRLPGSQHRPEGTVQYKDRALQTPWKTRADGSMELTIVLNGDEASDCLNFVLKDDATNTWYDNNGGNFTLNLRGGDSSATVTSATASSAATNFPKDLCDKWAWVRWDAKGRPSRSEAGAGQDYDAGVVEMKELLARGKRMEELWQVVNGGIKYEEYVSKHLGIQVSKPKPDVKPAQVAVTTIPEDLLAVQAYVLWEKAGKPDGADFSGDARRVISEAVQGGVSFEELAARLNHTPKWHSNGSATAAAPAASAAAVTAPPAKVQPQSAKIGQPLGGVRNRNPLDLIKRRPAVESAQGGAPVLSAEKSEAPAEKPLDYLVQRFAVDSATKWRRTYAVGGKSELLAVVRQESETMPVRVDLITDMASEVLLHWAITKPGSRDWQLPPEELWPDRTRVAGKTATDTEMLNCDDDECDVEILGAKVPLQRVTIYLPPDHTVAGITFVLRSSDGTMWYKDAGGNFFVPVPGKLAPDLKMPVDPISAMPDELCNAWTLMHRFNKATDLLFEVLNGYFEVDMATAMAELYCWLRYSAIRQLTWQRNYNTQPRILSAAQERLTNSIAQTHGRTTGEAQEWVRMMLTTVGRGGDGQRIRDEILHIMHRNHIPEKKGLWMEEWHQKLHNNTTPDDVPICEAYLAFLESNGNREAYWRVLSDAGVTRQRLEGFDRPITLEPEFYGDKKGALISEFRNYLGILKAVHSGADLQASATAAGNRIPDSARGFLGYVLSHLGDSQILPLMEAAVEARAELASVMTGNRELLYLDLALEDQVRQAAERGVASAGFGAAAFMKPLLQNLCLSLGDNEELCYCLKTWQELPPSVRNGGRPNKEEALQAVAVINRIRRAIAEVSDRVVNRIGNVSRLMGEAFGAEDWASSLFAEEVVRGGPAFAVSLVLSSVEPVLRNSAALGAWQVISPTPATGVIEVVEGLHLVQDKTYEVPTVLVAHQVTGEEEIPEGVVAVLTPDAPDVLSHVSVRARNMKVLFATCHDPEPLNQIKAMVGKTLSFTTTASGAVSWSEGKASDLANEKEKHSAERKGRGLKIEVPTWCGKWVVPMDAYEHGVVGAKSRNLAGLRGKLPEHIKLPSSVTLPFGCFEEVLDQPENSKIKKQLVELVAALNKKSKTTLLESIASMMSMDEDHLHASSSRQINAAEVLSECRKLAMQVHVPMNIREELTKAMQAAGVPVPESEERWGMALDALKGVWASKYNDRAYYSLRKVDLNFDDVRMAVLVQRVVPAQYAFVIHTKNPSNNDEEEVFCEMVRGLGESLVSGMIPGSAIAFKANKQRLDAPEVLCYASKSEGMFVRESLIFRSDSNGEDLEGYAGAGLYESITMDITETLKIDYMDDKLVQDVGFRKHILSEICKVGYAIEQALGGVPQDIEGVVAPDGTITVVQTRPQV</sequence>
<feature type="domain" description="Pyruvate phosphate dikinase AMP/ATP-binding" evidence="11">
    <location>
        <begin position="1322"/>
        <end position="1525"/>
    </location>
</feature>
<dbReference type="GO" id="GO:0046872">
    <property type="term" value="F:metal ion binding"/>
    <property type="evidence" value="ECO:0007669"/>
    <property type="project" value="UniProtKB-KW"/>
</dbReference>
<dbReference type="EMBL" id="BEGY01000031">
    <property type="protein sequence ID" value="GAX78330.1"/>
    <property type="molecule type" value="Genomic_DNA"/>
</dbReference>
<feature type="domain" description="DUF7067" evidence="14">
    <location>
        <begin position="228"/>
        <end position="278"/>
    </location>
</feature>
<comment type="subunit">
    <text evidence="3">Homodimer.</text>
</comment>
<dbReference type="InterPro" id="IPR054481">
    <property type="entry name" value="GWD1_pHisD"/>
</dbReference>
<feature type="domain" description="Alpha-glucan water dikinase-like N-terminal Ig-like" evidence="13">
    <location>
        <begin position="463"/>
        <end position="595"/>
    </location>
</feature>
<evidence type="ECO:0000259" key="13">
    <source>
        <dbReference type="Pfam" id="PF23166"/>
    </source>
</evidence>
<comment type="similarity">
    <text evidence="2">Belongs to the PEP-utilizing enzyme family.</text>
</comment>
<organism evidence="15 16">
    <name type="scientific">Chlamydomonas eustigma</name>
    <dbReference type="NCBI Taxonomy" id="1157962"/>
    <lineage>
        <taxon>Eukaryota</taxon>
        <taxon>Viridiplantae</taxon>
        <taxon>Chlorophyta</taxon>
        <taxon>core chlorophytes</taxon>
        <taxon>Chlorophyceae</taxon>
        <taxon>CS clade</taxon>
        <taxon>Chlamydomonadales</taxon>
        <taxon>Chlamydomonadaceae</taxon>
        <taxon>Chlamydomonas</taxon>
    </lineage>
</organism>
<evidence type="ECO:0000256" key="2">
    <source>
        <dbReference type="ARBA" id="ARBA00007837"/>
    </source>
</evidence>
<dbReference type="InterPro" id="IPR056301">
    <property type="entry name" value="GWD-like_N_Ig"/>
</dbReference>
<evidence type="ECO:0000313" key="15">
    <source>
        <dbReference type="EMBL" id="GAX78330.1"/>
    </source>
</evidence>
<accession>A0A250X6D3</accession>
<dbReference type="PANTHER" id="PTHR46999:SF1">
    <property type="entry name" value="ALPHA-GLUCAN WATER DIKINASE 1, CHLOROPLASTIC"/>
    <property type="match status" value="1"/>
</dbReference>
<evidence type="ECO:0000259" key="11">
    <source>
        <dbReference type="Pfam" id="PF01326"/>
    </source>
</evidence>
<evidence type="ECO:0000256" key="3">
    <source>
        <dbReference type="ARBA" id="ARBA00011738"/>
    </source>
</evidence>
<dbReference type="GO" id="GO:0016301">
    <property type="term" value="F:kinase activity"/>
    <property type="evidence" value="ECO:0007669"/>
    <property type="project" value="UniProtKB-KW"/>
</dbReference>
<proteinExistence type="inferred from homology"/>
<dbReference type="Pfam" id="PF01326">
    <property type="entry name" value="PPDK_N"/>
    <property type="match status" value="1"/>
</dbReference>
<evidence type="ECO:0000256" key="9">
    <source>
        <dbReference type="ARBA" id="ARBA00022842"/>
    </source>
</evidence>
<keyword evidence="10" id="KW-0119">Carbohydrate metabolism</keyword>
<dbReference type="GO" id="GO:0005524">
    <property type="term" value="F:ATP binding"/>
    <property type="evidence" value="ECO:0007669"/>
    <property type="project" value="UniProtKB-KW"/>
</dbReference>
<evidence type="ECO:0000256" key="7">
    <source>
        <dbReference type="ARBA" id="ARBA00022777"/>
    </source>
</evidence>
<keyword evidence="4" id="KW-0808">Transferase</keyword>
<reference evidence="15 16" key="1">
    <citation type="submission" date="2017-08" db="EMBL/GenBank/DDBJ databases">
        <title>Acidophilic green algal genome provides insights into adaptation to an acidic environment.</title>
        <authorList>
            <person name="Hirooka S."/>
            <person name="Hirose Y."/>
            <person name="Kanesaki Y."/>
            <person name="Higuchi S."/>
            <person name="Fujiwara T."/>
            <person name="Onuma R."/>
            <person name="Era A."/>
            <person name="Ohbayashi R."/>
            <person name="Uzuka A."/>
            <person name="Nozaki H."/>
            <person name="Yoshikawa H."/>
            <person name="Miyagishima S.Y."/>
        </authorList>
    </citation>
    <scope>NUCLEOTIDE SEQUENCE [LARGE SCALE GENOMIC DNA]</scope>
    <source>
        <strain evidence="15 16">NIES-2499</strain>
    </source>
</reference>
<dbReference type="InterPro" id="IPR055495">
    <property type="entry name" value="CWD_DUF7067"/>
</dbReference>
<dbReference type="Pfam" id="PF23229">
    <property type="entry name" value="DUF7067"/>
    <property type="match status" value="1"/>
</dbReference>
<dbReference type="STRING" id="1157962.A0A250X6D3"/>
<evidence type="ECO:0000259" key="14">
    <source>
        <dbReference type="Pfam" id="PF23229"/>
    </source>
</evidence>
<feature type="domain" description="Alpha-glucan water dikinase phosphohistidine-like" evidence="12">
    <location>
        <begin position="1037"/>
        <end position="1149"/>
    </location>
</feature>
<dbReference type="InterPro" id="IPR013815">
    <property type="entry name" value="ATP_grasp_subdomain_1"/>
</dbReference>
<dbReference type="OrthoDB" id="6123450at2759"/>
<evidence type="ECO:0000256" key="1">
    <source>
        <dbReference type="ARBA" id="ARBA00001946"/>
    </source>
</evidence>